<accession>A0A846MMC6</accession>
<dbReference type="Gene3D" id="3.30.420.260">
    <property type="match status" value="1"/>
</dbReference>
<evidence type="ECO:0000313" key="2">
    <source>
        <dbReference type="Proteomes" id="UP000537126"/>
    </source>
</evidence>
<comment type="caution">
    <text evidence="1">The sequence shown here is derived from an EMBL/GenBank/DDBJ whole genome shotgun (WGS) entry which is preliminary data.</text>
</comment>
<gene>
    <name evidence="1" type="ORF">FHS56_000172</name>
</gene>
<dbReference type="Pfam" id="PF12864">
    <property type="entry name" value="DUF3822"/>
    <property type="match status" value="1"/>
</dbReference>
<dbReference type="Gene3D" id="3.30.420.250">
    <property type="match status" value="1"/>
</dbReference>
<organism evidence="1 2">
    <name type="scientific">Thermonema lapsum</name>
    <dbReference type="NCBI Taxonomy" id="28195"/>
    <lineage>
        <taxon>Bacteria</taxon>
        <taxon>Pseudomonadati</taxon>
        <taxon>Bacteroidota</taxon>
        <taxon>Cytophagia</taxon>
        <taxon>Cytophagales</taxon>
        <taxon>Thermonemataceae</taxon>
        <taxon>Thermonema</taxon>
    </lineage>
</organism>
<proteinExistence type="predicted"/>
<sequence>MIFDKPAHKIQDAELDINRLSEYTLSIMVSRRTIRFCAVDVHKSRCLLLEDYRGSNIYTEDELLKAIQELYERHNLLKAGYWAKVQLAFRATPFTWVPAGLFDMYRCDEYLQHAIDTEALLENDTTRFAESNALGAFCIFKASSDVASYLQNNYLNQSVSIYHQAHVFAEAIMRDTALGNLPENGLHVYGETKYLLIIAVKGGQVKLINQFPIFTPEDFVYFTLFALDELQMPPHGTPILLYGEISPSAKSIEILRKYVKDLRFSGRPPHLLFSYQFEEVLDHRYYDLLNMHLLD</sequence>
<keyword evidence="2" id="KW-1185">Reference proteome</keyword>
<evidence type="ECO:0008006" key="3">
    <source>
        <dbReference type="Google" id="ProtNLM"/>
    </source>
</evidence>
<dbReference type="CDD" id="cd24013">
    <property type="entry name" value="ASKHA_ATPase_BT3980-like"/>
    <property type="match status" value="1"/>
</dbReference>
<dbReference type="RefSeq" id="WP_166918000.1">
    <property type="nucleotide sequence ID" value="NZ_JAASRN010000001.1"/>
</dbReference>
<dbReference type="AlphaFoldDB" id="A0A846MMC6"/>
<dbReference type="Proteomes" id="UP000537126">
    <property type="component" value="Unassembled WGS sequence"/>
</dbReference>
<protein>
    <recommendedName>
        <fullName evidence="3">DUF3822 family protein</fullName>
    </recommendedName>
</protein>
<name>A0A846MMC6_9BACT</name>
<dbReference type="InterPro" id="IPR024213">
    <property type="entry name" value="DUF3822"/>
</dbReference>
<reference evidence="1 2" key="1">
    <citation type="submission" date="2020-03" db="EMBL/GenBank/DDBJ databases">
        <title>Genomic Encyclopedia of Type Strains, Phase IV (KMG-IV): sequencing the most valuable type-strain genomes for metagenomic binning, comparative biology and taxonomic classification.</title>
        <authorList>
            <person name="Goeker M."/>
        </authorList>
    </citation>
    <scope>NUCLEOTIDE SEQUENCE [LARGE SCALE GENOMIC DNA]</scope>
    <source>
        <strain evidence="1 2">DSM 5718</strain>
    </source>
</reference>
<evidence type="ECO:0000313" key="1">
    <source>
        <dbReference type="EMBL" id="NIK72686.1"/>
    </source>
</evidence>
<dbReference type="EMBL" id="JAASRN010000001">
    <property type="protein sequence ID" value="NIK72686.1"/>
    <property type="molecule type" value="Genomic_DNA"/>
</dbReference>